<evidence type="ECO:0000256" key="1">
    <source>
        <dbReference type="SAM" id="MobiDB-lite"/>
    </source>
</evidence>
<dbReference type="AlphaFoldDB" id="A0A4Q2DLG5"/>
<dbReference type="OrthoDB" id="10349283at2759"/>
<sequence length="287" mass="32543">MERAISAFKEWEQELETSTLVGIVGVSNDGIKPPYGVEIDTITMRMIEGPRNHPRRWRSLDYEPEEVDGTVHRSEEVWREQEHEEEENMEEGAGMPFSQNNPGVEARKPTRQRRPAQRRVRDPGAPKVKLMNPTAEYMKYQPEHYAVKCRHPKSLTDDTLCGELVPLVGGGGYASHLYHEHSYMYPVKGEKGTCPLPGPRRGRCGGIYRRNEMKQHTFSSTAHKGIIEGSRLREFGGDGTVKELPHIVCVACEKRFGTYIGGNDERLRSHITRGECPYLNVDGSPRA</sequence>
<dbReference type="EMBL" id="SDEE01000185">
    <property type="protein sequence ID" value="RXW19734.1"/>
    <property type="molecule type" value="Genomic_DNA"/>
</dbReference>
<evidence type="ECO:0000313" key="2">
    <source>
        <dbReference type="EMBL" id="RXW19734.1"/>
    </source>
</evidence>
<feature type="compositionally biased region" description="Basic and acidic residues" evidence="1">
    <location>
        <begin position="69"/>
        <end position="82"/>
    </location>
</feature>
<accession>A0A4Q2DLG5</accession>
<keyword evidence="3" id="KW-1185">Reference proteome</keyword>
<feature type="compositionally biased region" description="Basic residues" evidence="1">
    <location>
        <begin position="109"/>
        <end position="118"/>
    </location>
</feature>
<dbReference type="Proteomes" id="UP000290288">
    <property type="component" value="Unassembled WGS sequence"/>
</dbReference>
<feature type="region of interest" description="Disordered" evidence="1">
    <location>
        <begin position="68"/>
        <end position="128"/>
    </location>
</feature>
<name>A0A4Q2DLG5_9AGAR</name>
<reference evidence="2 3" key="1">
    <citation type="submission" date="2019-01" db="EMBL/GenBank/DDBJ databases">
        <title>Draft genome sequence of Psathyrella aberdarensis IHI B618.</title>
        <authorList>
            <person name="Buettner E."/>
            <person name="Kellner H."/>
        </authorList>
    </citation>
    <scope>NUCLEOTIDE SEQUENCE [LARGE SCALE GENOMIC DNA]</scope>
    <source>
        <strain evidence="2 3">IHI B618</strain>
    </source>
</reference>
<protein>
    <submittedName>
        <fullName evidence="2">Uncharacterized protein</fullName>
    </submittedName>
</protein>
<comment type="caution">
    <text evidence="2">The sequence shown here is derived from an EMBL/GenBank/DDBJ whole genome shotgun (WGS) entry which is preliminary data.</text>
</comment>
<organism evidence="2 3">
    <name type="scientific">Candolleomyces aberdarensis</name>
    <dbReference type="NCBI Taxonomy" id="2316362"/>
    <lineage>
        <taxon>Eukaryota</taxon>
        <taxon>Fungi</taxon>
        <taxon>Dikarya</taxon>
        <taxon>Basidiomycota</taxon>
        <taxon>Agaricomycotina</taxon>
        <taxon>Agaricomycetes</taxon>
        <taxon>Agaricomycetidae</taxon>
        <taxon>Agaricales</taxon>
        <taxon>Agaricineae</taxon>
        <taxon>Psathyrellaceae</taxon>
        <taxon>Candolleomyces</taxon>
    </lineage>
</organism>
<proteinExistence type="predicted"/>
<gene>
    <name evidence="2" type="ORF">EST38_g6108</name>
</gene>
<evidence type="ECO:0000313" key="3">
    <source>
        <dbReference type="Proteomes" id="UP000290288"/>
    </source>
</evidence>